<feature type="non-terminal residue" evidence="1">
    <location>
        <position position="1"/>
    </location>
</feature>
<gene>
    <name evidence="1" type="ORF">YQE_05019</name>
</gene>
<dbReference type="OrthoDB" id="6699195at2759"/>
<protein>
    <submittedName>
        <fullName evidence="1">Uncharacterized protein</fullName>
    </submittedName>
</protein>
<reference evidence="1" key="1">
    <citation type="journal article" date="2013" name="Genome Biol.">
        <title>Draft genome of the mountain pine beetle, Dendroctonus ponderosae Hopkins, a major forest pest.</title>
        <authorList>
            <person name="Keeling C.I."/>
            <person name="Yuen M.M."/>
            <person name="Liao N.Y."/>
            <person name="Docking T.R."/>
            <person name="Chan S.K."/>
            <person name="Taylor G.A."/>
            <person name="Palmquist D.L."/>
            <person name="Jackman S.D."/>
            <person name="Nguyen A."/>
            <person name="Li M."/>
            <person name="Henderson H."/>
            <person name="Janes J.K."/>
            <person name="Zhao Y."/>
            <person name="Pandoh P."/>
            <person name="Moore R."/>
            <person name="Sperling F.A."/>
            <person name="Huber D.P."/>
            <person name="Birol I."/>
            <person name="Jones S.J."/>
            <person name="Bohlmann J."/>
        </authorList>
    </citation>
    <scope>NUCLEOTIDE SEQUENCE</scope>
</reference>
<dbReference type="HOGENOM" id="CLU_1932774_0_0_1"/>
<evidence type="ECO:0000313" key="1">
    <source>
        <dbReference type="EMBL" id="ENN78513.1"/>
    </source>
</evidence>
<name>N6TKQ7_DENPD</name>
<organism evidence="1">
    <name type="scientific">Dendroctonus ponderosae</name>
    <name type="common">Mountain pine beetle</name>
    <dbReference type="NCBI Taxonomy" id="77166"/>
    <lineage>
        <taxon>Eukaryota</taxon>
        <taxon>Metazoa</taxon>
        <taxon>Ecdysozoa</taxon>
        <taxon>Arthropoda</taxon>
        <taxon>Hexapoda</taxon>
        <taxon>Insecta</taxon>
        <taxon>Pterygota</taxon>
        <taxon>Neoptera</taxon>
        <taxon>Endopterygota</taxon>
        <taxon>Coleoptera</taxon>
        <taxon>Polyphaga</taxon>
        <taxon>Cucujiformia</taxon>
        <taxon>Curculionidae</taxon>
        <taxon>Scolytinae</taxon>
        <taxon>Dendroctonus</taxon>
    </lineage>
</organism>
<proteinExistence type="predicted"/>
<dbReference type="AlphaFoldDB" id="N6TKQ7"/>
<accession>N6TKQ7</accession>
<sequence>SNSKHIPDGYYTGGVVTYWPSTTKPSVEIQSEKNSKSSTEADAQHEPGWMRKQLLRFGQAASKVGNAMGAHANKISAALDKICEVIKTVIPLLAAVCHVGQFGFCSATNEAPIKLVEAMNPAELDLDSLDR</sequence>
<dbReference type="EMBL" id="KB740882">
    <property type="protein sequence ID" value="ENN78513.1"/>
    <property type="molecule type" value="Genomic_DNA"/>
</dbReference>